<name>A0ABY9XU22_9FLAO</name>
<evidence type="ECO:0000256" key="3">
    <source>
        <dbReference type="ARBA" id="ARBA00023295"/>
    </source>
</evidence>
<sequence length="418" mass="47546">MNNLYKFILVKLPVFIWLLLAFLAIGCSKDELPEEPEIIDPSTPENAFVLQPEDTRLYMVNPNATTETAALFYNLKILSKSNFIVGQHNAFHNLYNDAIGDSDIKKTTGSDPGLLGSDFLFITDDLNDGTPTNWFYKQEQRIKADAVEAYNKGMVNAFSWHLREPYEGVSFYTSEMTDFQKNNAFKSILPRGENHEYYKQKIEKVAEVAKRMVGADGKLVPFIFRPFHEFDGDWFWWGASYCTPQQFIALWQFTVDYLRDTLNVNNILFAFSPDNSFISASEYLERYPGDNYVDIIGMDNYGDLNNQGQTGVDNANNKLQIISHLAIEKVKIAALTETGYFVTPGSNSPIPNFYSTNLYNAITVNNTEIGYMMFWYNSKDTYCTPAPGLPDTADFIAFANKPKSVLQNKLPNMYALPN</sequence>
<evidence type="ECO:0000256" key="4">
    <source>
        <dbReference type="PROSITE-ProRule" id="PRU01100"/>
    </source>
</evidence>
<dbReference type="PRINTS" id="PR00739">
    <property type="entry name" value="GLHYDRLASE26"/>
</dbReference>
<dbReference type="InterPro" id="IPR022790">
    <property type="entry name" value="GH26_dom"/>
</dbReference>
<evidence type="ECO:0000313" key="6">
    <source>
        <dbReference type="EMBL" id="WNH09305.1"/>
    </source>
</evidence>
<dbReference type="EMBL" id="CP134537">
    <property type="protein sequence ID" value="WNH09305.1"/>
    <property type="molecule type" value="Genomic_DNA"/>
</dbReference>
<dbReference type="RefSeq" id="WP_415865802.1">
    <property type="nucleotide sequence ID" value="NZ_CP134537.1"/>
</dbReference>
<organism evidence="6 7">
    <name type="scientific">Thalassobellus suaedae</name>
    <dbReference type="NCBI Taxonomy" id="3074124"/>
    <lineage>
        <taxon>Bacteria</taxon>
        <taxon>Pseudomonadati</taxon>
        <taxon>Bacteroidota</taxon>
        <taxon>Flavobacteriia</taxon>
        <taxon>Flavobacteriales</taxon>
        <taxon>Flavobacteriaceae</taxon>
        <taxon>Thalassobellus</taxon>
    </lineage>
</organism>
<protein>
    <submittedName>
        <fullName evidence="6">Glycosyl hydrolase</fullName>
    </submittedName>
</protein>
<dbReference type="InterPro" id="IPR017853">
    <property type="entry name" value="GH"/>
</dbReference>
<dbReference type="InterPro" id="IPR000805">
    <property type="entry name" value="Glyco_hydro_26"/>
</dbReference>
<evidence type="ECO:0000256" key="2">
    <source>
        <dbReference type="ARBA" id="ARBA00022801"/>
    </source>
</evidence>
<dbReference type="PROSITE" id="PS51764">
    <property type="entry name" value="GH26"/>
    <property type="match status" value="1"/>
</dbReference>
<dbReference type="GO" id="GO:0016787">
    <property type="term" value="F:hydrolase activity"/>
    <property type="evidence" value="ECO:0007669"/>
    <property type="project" value="UniProtKB-KW"/>
</dbReference>
<evidence type="ECO:0000256" key="1">
    <source>
        <dbReference type="ARBA" id="ARBA00007754"/>
    </source>
</evidence>
<proteinExistence type="inferred from homology"/>
<dbReference type="PROSITE" id="PS51257">
    <property type="entry name" value="PROKAR_LIPOPROTEIN"/>
    <property type="match status" value="1"/>
</dbReference>
<dbReference type="PANTHER" id="PTHR40079">
    <property type="entry name" value="MANNAN ENDO-1,4-BETA-MANNOSIDASE E-RELATED"/>
    <property type="match status" value="1"/>
</dbReference>
<feature type="active site" description="Nucleophile" evidence="4">
    <location>
        <position position="337"/>
    </location>
</feature>
<dbReference type="SUPFAM" id="SSF51445">
    <property type="entry name" value="(Trans)glycosidases"/>
    <property type="match status" value="1"/>
</dbReference>
<gene>
    <name evidence="6" type="ORF">RHP51_00690</name>
</gene>
<dbReference type="PANTHER" id="PTHR40079:SF4">
    <property type="entry name" value="GH26 DOMAIN-CONTAINING PROTEIN-RELATED"/>
    <property type="match status" value="1"/>
</dbReference>
<dbReference type="Gene3D" id="3.20.20.80">
    <property type="entry name" value="Glycosidases"/>
    <property type="match status" value="1"/>
</dbReference>
<dbReference type="Proteomes" id="UP001302806">
    <property type="component" value="Chromosome"/>
</dbReference>
<accession>A0ABY9XU22</accession>
<evidence type="ECO:0000259" key="5">
    <source>
        <dbReference type="PROSITE" id="PS51764"/>
    </source>
</evidence>
<feature type="domain" description="GH26" evidence="5">
    <location>
        <begin position="66"/>
        <end position="408"/>
    </location>
</feature>
<keyword evidence="2 4" id="KW-0378">Hydrolase</keyword>
<keyword evidence="3 4" id="KW-0326">Glycosidase</keyword>
<feature type="active site" description="Proton donor" evidence="4">
    <location>
        <position position="229"/>
    </location>
</feature>
<evidence type="ECO:0000313" key="7">
    <source>
        <dbReference type="Proteomes" id="UP001302806"/>
    </source>
</evidence>
<dbReference type="Pfam" id="PF02156">
    <property type="entry name" value="Glyco_hydro_26"/>
    <property type="match status" value="1"/>
</dbReference>
<comment type="similarity">
    <text evidence="1 4">Belongs to the glycosyl hydrolase 26 family.</text>
</comment>
<reference evidence="6 7" key="1">
    <citation type="submission" date="2023-09" db="EMBL/GenBank/DDBJ databases">
        <title>Thalassobella suaedae gen. nov., sp. nov., a marine bacterium of the family Flavobacteriaceae isolated from a halophyte Suaeda japonica.</title>
        <authorList>
            <person name="Lee S.Y."/>
            <person name="Hwang C.Y."/>
        </authorList>
    </citation>
    <scope>NUCLEOTIDE SEQUENCE [LARGE SCALE GENOMIC DNA]</scope>
    <source>
        <strain evidence="6 7">HL-DH14</strain>
    </source>
</reference>